<dbReference type="GO" id="GO:0016226">
    <property type="term" value="P:iron-sulfur cluster assembly"/>
    <property type="evidence" value="ECO:0007669"/>
    <property type="project" value="UniProtKB-UniRule"/>
</dbReference>
<comment type="caution">
    <text evidence="8">Lacks conserved residue(s) required for the propagation of feature annotation.</text>
</comment>
<evidence type="ECO:0000313" key="11">
    <source>
        <dbReference type="Proteomes" id="UP001515480"/>
    </source>
</evidence>
<dbReference type="GO" id="GO:0046872">
    <property type="term" value="F:metal ion binding"/>
    <property type="evidence" value="ECO:0007669"/>
    <property type="project" value="UniProtKB-KW"/>
</dbReference>
<comment type="caution">
    <text evidence="10">The sequence shown here is derived from an EMBL/GenBank/DDBJ whole genome shotgun (WGS) entry which is preliminary data.</text>
</comment>
<gene>
    <name evidence="10" type="ORF">AB1Y20_011877</name>
</gene>
<dbReference type="InterPro" id="IPR027417">
    <property type="entry name" value="P-loop_NTPase"/>
</dbReference>
<dbReference type="InterPro" id="IPR033756">
    <property type="entry name" value="YlxH/NBP35"/>
</dbReference>
<keyword evidence="7 8" id="KW-0411">Iron-sulfur</keyword>
<keyword evidence="1 8" id="KW-0004">4Fe-4S</keyword>
<comment type="subcellular location">
    <subcellularLocation>
        <location evidence="8">Cytoplasm</location>
    </subcellularLocation>
</comment>
<feature type="binding site" evidence="8">
    <location>
        <position position="27"/>
    </location>
    <ligand>
        <name>[4Fe-4S] cluster</name>
        <dbReference type="ChEBI" id="CHEBI:49883"/>
        <label>1</label>
    </ligand>
</feature>
<keyword evidence="2 8" id="KW-0963">Cytoplasm</keyword>
<comment type="subunit">
    <text evidence="8">Heterotetramer of 2 NUBP1 and 2 NUBP2 chains.</text>
</comment>
<keyword evidence="4 8" id="KW-0547">Nucleotide-binding</keyword>
<dbReference type="HAMAP" id="MF_03038">
    <property type="entry name" value="NUBP1"/>
    <property type="match status" value="1"/>
</dbReference>
<sequence length="356" mass="37647">MAMEGANEECVGPSSEAAGKASTCDGCPNQKACAEGAGRQEDPELELIRARLQHVQRKVLILSGKGGVGKSTLAAQLAFALAARGLRVGLLDVDICGPSIPLMLGLKGQTVHQSGSGWSPVYVTGEGLCDDEEDEVELGVMSIGFMLPNDDDAVIWRGPRKNGLIKQFLTDVEWGALDYLIVDTPPGTSDEHISLVQYLAKALGPHDGALVVSTPQEVSLIDVRKELSFCAKTKLRVLGVVENMAEYATPLHTLGFRDAAGADVTSATIEMLRAQCPQVLELIATADIFPRASGGAEEMARKFGVPFLGRVPLDPSITIACEQGSSYAASARRLGRNNLLQPLVDGLLASAPKAED</sequence>
<evidence type="ECO:0000256" key="4">
    <source>
        <dbReference type="ARBA" id="ARBA00022741"/>
    </source>
</evidence>
<feature type="binding site" evidence="8">
    <location>
        <begin position="64"/>
        <end position="71"/>
    </location>
    <ligand>
        <name>ATP</name>
        <dbReference type="ChEBI" id="CHEBI:30616"/>
    </ligand>
</feature>
<dbReference type="EMBL" id="JBGBPQ010000025">
    <property type="protein sequence ID" value="KAL1499680.1"/>
    <property type="molecule type" value="Genomic_DNA"/>
</dbReference>
<evidence type="ECO:0000313" key="10">
    <source>
        <dbReference type="EMBL" id="KAL1499680.1"/>
    </source>
</evidence>
<reference evidence="10 11" key="1">
    <citation type="journal article" date="2024" name="Science">
        <title>Giant polyketide synthase enzymes in the biosynthesis of giant marine polyether toxins.</title>
        <authorList>
            <person name="Fallon T.R."/>
            <person name="Shende V.V."/>
            <person name="Wierzbicki I.H."/>
            <person name="Pendleton A.L."/>
            <person name="Watervoot N.F."/>
            <person name="Auber R.P."/>
            <person name="Gonzalez D.J."/>
            <person name="Wisecaver J.H."/>
            <person name="Moore B.S."/>
        </authorList>
    </citation>
    <scope>NUCLEOTIDE SEQUENCE [LARGE SCALE GENOMIC DNA]</scope>
    <source>
        <strain evidence="10 11">12B1</strain>
    </source>
</reference>
<feature type="binding site" evidence="8">
    <location>
        <position position="24"/>
    </location>
    <ligand>
        <name>[4Fe-4S] cluster</name>
        <dbReference type="ChEBI" id="CHEBI:49883"/>
        <label>1</label>
    </ligand>
</feature>
<keyword evidence="3 8" id="KW-0479">Metal-binding</keyword>
<dbReference type="Pfam" id="PF10609">
    <property type="entry name" value="ParA"/>
    <property type="match status" value="1"/>
</dbReference>
<evidence type="ECO:0000256" key="5">
    <source>
        <dbReference type="ARBA" id="ARBA00022840"/>
    </source>
</evidence>
<dbReference type="PANTHER" id="PTHR23264:SF19">
    <property type="entry name" value="CYTOSOLIC FE-S CLUSTER ASSEMBLY FACTOR NUBP2"/>
    <property type="match status" value="1"/>
</dbReference>
<keyword evidence="6 8" id="KW-0408">Iron</keyword>
<dbReference type="GO" id="GO:0005524">
    <property type="term" value="F:ATP binding"/>
    <property type="evidence" value="ECO:0007669"/>
    <property type="project" value="UniProtKB-KW"/>
</dbReference>
<dbReference type="SUPFAM" id="SSF52540">
    <property type="entry name" value="P-loop containing nucleoside triphosphate hydrolases"/>
    <property type="match status" value="1"/>
</dbReference>
<dbReference type="PANTHER" id="PTHR23264">
    <property type="entry name" value="NUCLEOTIDE-BINDING PROTEIN NBP35 YEAST -RELATED"/>
    <property type="match status" value="1"/>
</dbReference>
<evidence type="ECO:0000256" key="8">
    <source>
        <dbReference type="HAMAP-Rule" id="MF_03038"/>
    </source>
</evidence>
<dbReference type="InterPro" id="IPR028601">
    <property type="entry name" value="NUBP1/Nbp35"/>
</dbReference>
<dbReference type="AlphaFoldDB" id="A0AB34IHS5"/>
<dbReference type="InterPro" id="IPR019591">
    <property type="entry name" value="Mrp/NBP35_ATP-bd"/>
</dbReference>
<evidence type="ECO:0000256" key="1">
    <source>
        <dbReference type="ARBA" id="ARBA00022485"/>
    </source>
</evidence>
<dbReference type="PROSITE" id="PS01215">
    <property type="entry name" value="MRP"/>
    <property type="match status" value="1"/>
</dbReference>
<feature type="region of interest" description="Disordered" evidence="9">
    <location>
        <begin position="1"/>
        <end position="23"/>
    </location>
</feature>
<dbReference type="GO" id="GO:0051539">
    <property type="term" value="F:4 iron, 4 sulfur cluster binding"/>
    <property type="evidence" value="ECO:0007669"/>
    <property type="project" value="UniProtKB-UniRule"/>
</dbReference>
<dbReference type="CDD" id="cd02037">
    <property type="entry name" value="Mrp_NBP35"/>
    <property type="match status" value="1"/>
</dbReference>
<keyword evidence="11" id="KW-1185">Reference proteome</keyword>
<evidence type="ECO:0000256" key="2">
    <source>
        <dbReference type="ARBA" id="ARBA00022490"/>
    </source>
</evidence>
<accession>A0AB34IHS5</accession>
<evidence type="ECO:0000256" key="9">
    <source>
        <dbReference type="SAM" id="MobiDB-lite"/>
    </source>
</evidence>
<dbReference type="HAMAP" id="MF_02040">
    <property type="entry name" value="Mrp_NBP35"/>
    <property type="match status" value="1"/>
</dbReference>
<organism evidence="10 11">
    <name type="scientific">Prymnesium parvum</name>
    <name type="common">Toxic golden alga</name>
    <dbReference type="NCBI Taxonomy" id="97485"/>
    <lineage>
        <taxon>Eukaryota</taxon>
        <taxon>Haptista</taxon>
        <taxon>Haptophyta</taxon>
        <taxon>Prymnesiophyceae</taxon>
        <taxon>Prymnesiales</taxon>
        <taxon>Prymnesiaceae</taxon>
        <taxon>Prymnesium</taxon>
    </lineage>
</organism>
<feature type="binding site" evidence="8">
    <location>
        <position position="33"/>
    </location>
    <ligand>
        <name>[4Fe-4S] cluster</name>
        <dbReference type="ChEBI" id="CHEBI:49883"/>
        <label>1</label>
    </ligand>
</feature>
<name>A0AB34IHS5_PRYPA</name>
<feature type="binding site" evidence="8">
    <location>
        <position position="10"/>
    </location>
    <ligand>
        <name>[4Fe-4S] cluster</name>
        <dbReference type="ChEBI" id="CHEBI:49883"/>
        <label>1</label>
    </ligand>
</feature>
<dbReference type="InterPro" id="IPR000808">
    <property type="entry name" value="Mrp-like_CS"/>
</dbReference>
<comment type="function">
    <text evidence="8">Component of the cytosolic iron-sulfur (Fe/S) protein assembly (CIA) machinery. Required for maturation of extramitochondrial Fe-S proteins. The NUBP1-NUBP2 heterotetramer forms a Fe-S scaffold complex, mediating the de novo assembly of an Fe-S cluster and its transfer to target apoproteins.</text>
</comment>
<protein>
    <recommendedName>
        <fullName evidence="8">Cytosolic Fe-S cluster assembly factor NUBP1 homolog</fullName>
    </recommendedName>
</protein>
<dbReference type="GO" id="GO:0140663">
    <property type="term" value="F:ATP-dependent FeS chaperone activity"/>
    <property type="evidence" value="ECO:0007669"/>
    <property type="project" value="InterPro"/>
</dbReference>
<evidence type="ECO:0000256" key="7">
    <source>
        <dbReference type="ARBA" id="ARBA00023014"/>
    </source>
</evidence>
<evidence type="ECO:0000256" key="3">
    <source>
        <dbReference type="ARBA" id="ARBA00022723"/>
    </source>
</evidence>
<comment type="similarity">
    <text evidence="8">Belongs to the Mrp/NBP35 ATP-binding proteins family. NUBP1/NBP35 subfamily.</text>
</comment>
<dbReference type="GO" id="GO:0005829">
    <property type="term" value="C:cytosol"/>
    <property type="evidence" value="ECO:0007669"/>
    <property type="project" value="TreeGrafter"/>
</dbReference>
<proteinExistence type="inferred from homology"/>
<evidence type="ECO:0000256" key="6">
    <source>
        <dbReference type="ARBA" id="ARBA00023004"/>
    </source>
</evidence>
<dbReference type="Gene3D" id="3.40.50.300">
    <property type="entry name" value="P-loop containing nucleotide triphosphate hydrolases"/>
    <property type="match status" value="1"/>
</dbReference>
<keyword evidence="5 8" id="KW-0067">ATP-binding</keyword>
<dbReference type="Proteomes" id="UP001515480">
    <property type="component" value="Unassembled WGS sequence"/>
</dbReference>
<comment type="cofactor">
    <cofactor evidence="8">
        <name>[4Fe-4S] cluster</name>
        <dbReference type="ChEBI" id="CHEBI:49883"/>
    </cofactor>
    <text evidence="8">Binds 4 [4Fe-4S] clusters per heterotetramer. Contains two stable clusters in the N-termini of NUBP1 and two labile, bridging clusters between subunits of the NUBP1-NUBP2 heterotetramer.</text>
</comment>